<evidence type="ECO:0000256" key="1">
    <source>
        <dbReference type="ARBA" id="ARBA00010577"/>
    </source>
</evidence>
<dbReference type="InterPro" id="IPR005648">
    <property type="entry name" value="FlgD"/>
</dbReference>
<protein>
    <submittedName>
        <fullName evidence="4">Flagellar hook assembly protein FlgD</fullName>
    </submittedName>
</protein>
<dbReference type="Proteomes" id="UP001500740">
    <property type="component" value="Unassembled WGS sequence"/>
</dbReference>
<proteinExistence type="inferred from homology"/>
<comment type="caution">
    <text evidence="4">The sequence shown here is derived from an EMBL/GenBank/DDBJ whole genome shotgun (WGS) entry which is preliminary data.</text>
</comment>
<keyword evidence="2" id="KW-1005">Bacterial flagellum biogenesis</keyword>
<dbReference type="EMBL" id="BAAACZ010000011">
    <property type="protein sequence ID" value="GAA0461280.1"/>
    <property type="molecule type" value="Genomic_DNA"/>
</dbReference>
<dbReference type="RefSeq" id="WP_343782946.1">
    <property type="nucleotide sequence ID" value="NZ_BAAACZ010000011.1"/>
</dbReference>
<keyword evidence="4" id="KW-0282">Flagellum</keyword>
<feature type="compositionally biased region" description="Polar residues" evidence="3">
    <location>
        <begin position="11"/>
        <end position="21"/>
    </location>
</feature>
<comment type="similarity">
    <text evidence="1">Belongs to the FlgD family.</text>
</comment>
<evidence type="ECO:0000313" key="5">
    <source>
        <dbReference type="Proteomes" id="UP001500740"/>
    </source>
</evidence>
<name>A0ABN0ZWE5_9BACI</name>
<evidence type="ECO:0000256" key="2">
    <source>
        <dbReference type="ARBA" id="ARBA00022795"/>
    </source>
</evidence>
<evidence type="ECO:0000313" key="4">
    <source>
        <dbReference type="EMBL" id="GAA0461280.1"/>
    </source>
</evidence>
<evidence type="ECO:0000256" key="3">
    <source>
        <dbReference type="SAM" id="MobiDB-lite"/>
    </source>
</evidence>
<organism evidence="4 5">
    <name type="scientific">Alkalibacillus silvisoli</name>
    <dbReference type="NCBI Taxonomy" id="392823"/>
    <lineage>
        <taxon>Bacteria</taxon>
        <taxon>Bacillati</taxon>
        <taxon>Bacillota</taxon>
        <taxon>Bacilli</taxon>
        <taxon>Bacillales</taxon>
        <taxon>Bacillaceae</taxon>
        <taxon>Alkalibacillus</taxon>
    </lineage>
</organism>
<sequence length="155" mass="17377">MRIDDSLMLSDRNQVQEGNQNDELGRDAFLKILMTQLTNQDPLDPMDDKDFIAQMATFSQLEQTMNMANGFEQFMENQSYSNFLQYSNLIGQAVNYGDFNEDGDLEDELSAIVESVRKDGEGIIISLDNGKEISAEDVTQIGQVNVDEGDGESDE</sequence>
<keyword evidence="4" id="KW-0969">Cilium</keyword>
<gene>
    <name evidence="4" type="primary">flgD</name>
    <name evidence="4" type="ORF">GCM10008935_15890</name>
</gene>
<dbReference type="Pfam" id="PF03963">
    <property type="entry name" value="FlgD"/>
    <property type="match status" value="1"/>
</dbReference>
<keyword evidence="5" id="KW-1185">Reference proteome</keyword>
<dbReference type="NCBIfam" id="NF007197">
    <property type="entry name" value="PRK09618.1"/>
    <property type="match status" value="1"/>
</dbReference>
<feature type="region of interest" description="Disordered" evidence="3">
    <location>
        <begin position="1"/>
        <end position="21"/>
    </location>
</feature>
<accession>A0ABN0ZWE5</accession>
<reference evidence="4 5" key="1">
    <citation type="journal article" date="2019" name="Int. J. Syst. Evol. Microbiol.">
        <title>The Global Catalogue of Microorganisms (GCM) 10K type strain sequencing project: providing services to taxonomists for standard genome sequencing and annotation.</title>
        <authorList>
            <consortium name="The Broad Institute Genomics Platform"/>
            <consortium name="The Broad Institute Genome Sequencing Center for Infectious Disease"/>
            <person name="Wu L."/>
            <person name="Ma J."/>
        </authorList>
    </citation>
    <scope>NUCLEOTIDE SEQUENCE [LARGE SCALE GENOMIC DNA]</scope>
    <source>
        <strain evidence="4 5">JCM 14193</strain>
    </source>
</reference>
<keyword evidence="4" id="KW-0966">Cell projection</keyword>